<accession>A0A4D9DCX2</accession>
<keyword evidence="2" id="KW-1133">Transmembrane helix</keyword>
<feature type="transmembrane region" description="Helical" evidence="2">
    <location>
        <begin position="123"/>
        <end position="142"/>
    </location>
</feature>
<comment type="caution">
    <text evidence="3">The sequence shown here is derived from an EMBL/GenBank/DDBJ whole genome shotgun (WGS) entry which is preliminary data.</text>
</comment>
<organism evidence="3 4">
    <name type="scientific">Nannochloropsis salina CCMP1776</name>
    <dbReference type="NCBI Taxonomy" id="1027361"/>
    <lineage>
        <taxon>Eukaryota</taxon>
        <taxon>Sar</taxon>
        <taxon>Stramenopiles</taxon>
        <taxon>Ochrophyta</taxon>
        <taxon>Eustigmatophyceae</taxon>
        <taxon>Eustigmatales</taxon>
        <taxon>Monodopsidaceae</taxon>
        <taxon>Microchloropsis</taxon>
        <taxon>Microchloropsis salina</taxon>
    </lineage>
</organism>
<sequence>MYPVSSMKKIPAGAACGGIRLGAAQDVQLPRERKRRRPGTILCRGVEDSRTDRKCEPHAILTVDSAVTNGISLTDVHSSHRACWNDSSLEEWRGGGLVPGRLSPSARKSGAPFPRRAQRGKSLTSCVLSSPVLVLLVLLAPLRLVEAFNLLPQLPTCRHHFFFHPADPPPPGSSPLSTIVNLAAGGESGGAGPEEHMPGGASLVDLARRRFWRWTVWRRLYHSSVATVLKQQASVAAYLPSMNRRRSGHDSTYTKPRPFLFSTPDAGPVTVASSSRAFNAVHLVTRAAAPEQKSLIYVNGTEVSGHLRLGGVAPTPLPRRSRRSDGQRTKTMTGRTASAQGVLDPKAPLSLSLVGEFCIDKPAYLHIAPTKAGAMPLLWVTQFSITRRGSVSGINIFGQAHAPNPTASPMPLPPAFLPTSLSTQAPAARSSASVSSQVQPPPPSSLLLQDQSPIDMPIARPRSSAPGTEPFHPLPAPEEIKLGFSFRWPNEVYNLPPDTIAGVSEEALLVADGFLMPGRSDGGLYVVQQPGTSLERVTSLTRHRPGWFYHKATWVDLLGPGGRPCLLTARATKPFFAQTEGELVLLLQPEGPFPLAEWNTPWQEVVLAKGPDVMFDVADLDPTDDVLEVFASEFFSRRLSLHRIIKGDWRTGRLPRVLTSEVLDDALGPAYSVVLADLRGQGRPSHVLVSSHECQYEGLVEGGSVKEEGRRSGRQTRDERLRREAAAYAEEKETEARRSKDPLGLSGAGPILESVGLTGASGRALSDAVDGGREGTEGQNGAGIAADEGAALNGGSLFAYEIPPDWRQRACWKRSTLATGFHVKNWGQINPGAPGFPYVFYPHRSLRGQPGQRPYILLAGDCSHAAYIYRPVLGRDGGGGDEAEVQYEPMAQINCGGTVGSLAVGHLPLAVGESEEWEEDDDGWAKIFIPNFDTDKVYTFSFGPEKVSFLSGLSPPSVPSEPHLKIEAERKARVAEEDEIVNGINSYAKTRGEKTKIS</sequence>
<feature type="region of interest" description="Disordered" evidence="1">
    <location>
        <begin position="309"/>
        <end position="338"/>
    </location>
</feature>
<dbReference type="OrthoDB" id="10022113at2759"/>
<protein>
    <submittedName>
        <fullName evidence="3">Uncharacterized protein</fullName>
    </submittedName>
</protein>
<name>A0A4D9DCX2_9STRA</name>
<dbReference type="PANTHER" id="PTHR35836">
    <property type="entry name" value="VCBS REPEAT-CONTAINING PROTEIN"/>
    <property type="match status" value="1"/>
</dbReference>
<feature type="region of interest" description="Disordered" evidence="1">
    <location>
        <begin position="405"/>
        <end position="450"/>
    </location>
</feature>
<evidence type="ECO:0000313" key="3">
    <source>
        <dbReference type="EMBL" id="TFJ86508.1"/>
    </source>
</evidence>
<keyword evidence="2" id="KW-0472">Membrane</keyword>
<reference evidence="3 4" key="1">
    <citation type="submission" date="2019-01" db="EMBL/GenBank/DDBJ databases">
        <title>Nuclear Genome Assembly of the Microalgal Biofuel strain Nannochloropsis salina CCMP1776.</title>
        <authorList>
            <person name="Hovde B."/>
        </authorList>
    </citation>
    <scope>NUCLEOTIDE SEQUENCE [LARGE SCALE GENOMIC DNA]</scope>
    <source>
        <strain evidence="3 4">CCMP1776</strain>
    </source>
</reference>
<dbReference type="AlphaFoldDB" id="A0A4D9DCX2"/>
<evidence type="ECO:0000256" key="2">
    <source>
        <dbReference type="SAM" id="Phobius"/>
    </source>
</evidence>
<dbReference type="PANTHER" id="PTHR35836:SF1">
    <property type="entry name" value="VCBS REPEAT-CONTAINING PROTEIN"/>
    <property type="match status" value="1"/>
</dbReference>
<feature type="region of interest" description="Disordered" evidence="1">
    <location>
        <begin position="763"/>
        <end position="783"/>
    </location>
</feature>
<evidence type="ECO:0000256" key="1">
    <source>
        <dbReference type="SAM" id="MobiDB-lite"/>
    </source>
</evidence>
<feature type="compositionally biased region" description="Low complexity" evidence="1">
    <location>
        <begin position="424"/>
        <end position="438"/>
    </location>
</feature>
<keyword evidence="4" id="KW-1185">Reference proteome</keyword>
<gene>
    <name evidence="3" type="ORF">NSK_002165</name>
</gene>
<keyword evidence="2" id="KW-0812">Transmembrane</keyword>
<feature type="compositionally biased region" description="Polar residues" evidence="1">
    <location>
        <begin position="329"/>
        <end position="338"/>
    </location>
</feature>
<evidence type="ECO:0000313" key="4">
    <source>
        <dbReference type="Proteomes" id="UP000355283"/>
    </source>
</evidence>
<proteinExistence type="predicted"/>
<feature type="compositionally biased region" description="Pro residues" evidence="1">
    <location>
        <begin position="406"/>
        <end position="416"/>
    </location>
</feature>
<dbReference type="EMBL" id="SDOX01000008">
    <property type="protein sequence ID" value="TFJ86508.1"/>
    <property type="molecule type" value="Genomic_DNA"/>
</dbReference>
<dbReference type="Proteomes" id="UP000355283">
    <property type="component" value="Unassembled WGS sequence"/>
</dbReference>